<name>A0ACB5TVB2_CANBO</name>
<sequence length="365" mass="42871">MIRNSNYDYDENDDSGTYDDNDSLVFTKLTSCQNVEFFKIKPPESINDYEYKPIVEEEKNTDNKDTVKTFTSNEHHINMNSHINRQNSSDNSHDNNNNNTLHKHLNINGYKEEKIIRYKYNFNNWKLNSKNYLFTGNISLFEVQDMNKFSFNNNPSDEGNNDDDDDDDGIKCKLNINTNEGLKWGVSWYDEINYINTSNKQIKIKPFKQNGYMHTIQRIAPQYYTVVLTYKPENNDNTNNDNVKKICIGMVLNNIYDDMRLDSNLKEFNQRCEKLRIFKKNYNDDLNKSGSLINDDDNNNDDIVELERNNNDSNDYDIESEDDSLHNIQSNSSIVNNKDSIIIEKEKFDIEEDDDNDEFGDFVSS</sequence>
<protein>
    <submittedName>
        <fullName evidence="1">Unnamed protein product</fullName>
    </submittedName>
</protein>
<evidence type="ECO:0000313" key="2">
    <source>
        <dbReference type="Proteomes" id="UP001165101"/>
    </source>
</evidence>
<dbReference type="EMBL" id="BSXV01002328">
    <property type="protein sequence ID" value="GME95496.1"/>
    <property type="molecule type" value="Genomic_DNA"/>
</dbReference>
<comment type="caution">
    <text evidence="1">The sequence shown here is derived from an EMBL/GenBank/DDBJ whole genome shotgun (WGS) entry which is preliminary data.</text>
</comment>
<organism evidence="1 2">
    <name type="scientific">Candida boidinii</name>
    <name type="common">Yeast</name>
    <dbReference type="NCBI Taxonomy" id="5477"/>
    <lineage>
        <taxon>Eukaryota</taxon>
        <taxon>Fungi</taxon>
        <taxon>Dikarya</taxon>
        <taxon>Ascomycota</taxon>
        <taxon>Saccharomycotina</taxon>
        <taxon>Pichiomycetes</taxon>
        <taxon>Pichiales</taxon>
        <taxon>Pichiaceae</taxon>
        <taxon>Ogataea</taxon>
        <taxon>Ogataea/Candida clade</taxon>
    </lineage>
</organism>
<evidence type="ECO:0000313" key="1">
    <source>
        <dbReference type="EMBL" id="GME95496.1"/>
    </source>
</evidence>
<proteinExistence type="predicted"/>
<dbReference type="Proteomes" id="UP001165101">
    <property type="component" value="Unassembled WGS sequence"/>
</dbReference>
<keyword evidence="2" id="KW-1185">Reference proteome</keyword>
<reference evidence="1" key="1">
    <citation type="submission" date="2023-04" db="EMBL/GenBank/DDBJ databases">
        <title>Candida boidinii NBRC 1967.</title>
        <authorList>
            <person name="Ichikawa N."/>
            <person name="Sato H."/>
            <person name="Tonouchi N."/>
        </authorList>
    </citation>
    <scope>NUCLEOTIDE SEQUENCE</scope>
    <source>
        <strain evidence="1">NBRC 1967</strain>
    </source>
</reference>
<accession>A0ACB5TVB2</accession>
<gene>
    <name evidence="1" type="ORF">Cboi01_000393200</name>
</gene>